<sequence>FDENRQLKLDELSNVIKTEHIRVLLVNLPNNPSGMTVSKETMIKLAEFARENDLILICDEVYNRVIFTGEPETMLSFAPERTVVVNAASKEYLIPGHRIGYVISKSPTLTDVFLKKLVRCQNSCPNTVGQDVFIEMLEKEVDELRKGESPSFLEPVIKQLKERRDALADALQKAGFELFGNRPSDGTIFMIAKIPEEIKLSGEEFIEKALEMKKISGIPASACGKPGWIRFSFGSMTMEDIERFGKNIIEVVEA</sequence>
<dbReference type="EMBL" id="BARS01040379">
    <property type="protein sequence ID" value="GAG35114.1"/>
    <property type="molecule type" value="Genomic_DNA"/>
</dbReference>
<comment type="cofactor">
    <cofactor evidence="1">
        <name>pyridoxal 5'-phosphate</name>
        <dbReference type="ChEBI" id="CHEBI:597326"/>
    </cofactor>
</comment>
<comment type="similarity">
    <text evidence="2">Belongs to the class-I pyridoxal-phosphate-dependent aminotransferase family.</text>
</comment>
<organism evidence="7">
    <name type="scientific">marine sediment metagenome</name>
    <dbReference type="NCBI Taxonomy" id="412755"/>
    <lineage>
        <taxon>unclassified sequences</taxon>
        <taxon>metagenomes</taxon>
        <taxon>ecological metagenomes</taxon>
    </lineage>
</organism>
<dbReference type="PANTHER" id="PTHR46383:SF1">
    <property type="entry name" value="ASPARTATE AMINOTRANSFERASE"/>
    <property type="match status" value="1"/>
</dbReference>
<evidence type="ECO:0000256" key="2">
    <source>
        <dbReference type="ARBA" id="ARBA00007441"/>
    </source>
</evidence>
<dbReference type="InterPro" id="IPR050596">
    <property type="entry name" value="AspAT/PAT-like"/>
</dbReference>
<dbReference type="GO" id="GO:0008483">
    <property type="term" value="F:transaminase activity"/>
    <property type="evidence" value="ECO:0007669"/>
    <property type="project" value="UniProtKB-KW"/>
</dbReference>
<proteinExistence type="inferred from homology"/>
<gene>
    <name evidence="7" type="ORF">S01H1_61566</name>
</gene>
<comment type="caution">
    <text evidence="7">The sequence shown here is derived from an EMBL/GenBank/DDBJ whole genome shotgun (WGS) entry which is preliminary data.</text>
</comment>
<evidence type="ECO:0000256" key="1">
    <source>
        <dbReference type="ARBA" id="ARBA00001933"/>
    </source>
</evidence>
<dbReference type="AlphaFoldDB" id="X0WVW9"/>
<dbReference type="CDD" id="cd00609">
    <property type="entry name" value="AAT_like"/>
    <property type="match status" value="1"/>
</dbReference>
<name>X0WVW9_9ZZZZ</name>
<evidence type="ECO:0000256" key="3">
    <source>
        <dbReference type="ARBA" id="ARBA00022576"/>
    </source>
</evidence>
<evidence type="ECO:0000259" key="6">
    <source>
        <dbReference type="Pfam" id="PF00155"/>
    </source>
</evidence>
<protein>
    <recommendedName>
        <fullName evidence="6">Aminotransferase class I/classII large domain-containing protein</fullName>
    </recommendedName>
</protein>
<dbReference type="GO" id="GO:0030170">
    <property type="term" value="F:pyridoxal phosphate binding"/>
    <property type="evidence" value="ECO:0007669"/>
    <property type="project" value="InterPro"/>
</dbReference>
<dbReference type="GO" id="GO:0006520">
    <property type="term" value="P:amino acid metabolic process"/>
    <property type="evidence" value="ECO:0007669"/>
    <property type="project" value="InterPro"/>
</dbReference>
<dbReference type="InterPro" id="IPR015424">
    <property type="entry name" value="PyrdxlP-dep_Trfase"/>
</dbReference>
<keyword evidence="5" id="KW-0663">Pyridoxal phosphate</keyword>
<dbReference type="InterPro" id="IPR004839">
    <property type="entry name" value="Aminotransferase_I/II_large"/>
</dbReference>
<dbReference type="Pfam" id="PF00155">
    <property type="entry name" value="Aminotran_1_2"/>
    <property type="match status" value="1"/>
</dbReference>
<evidence type="ECO:0000256" key="4">
    <source>
        <dbReference type="ARBA" id="ARBA00022679"/>
    </source>
</evidence>
<evidence type="ECO:0000313" key="7">
    <source>
        <dbReference type="EMBL" id="GAG35114.1"/>
    </source>
</evidence>
<dbReference type="Gene3D" id="3.40.640.10">
    <property type="entry name" value="Type I PLP-dependent aspartate aminotransferase-like (Major domain)"/>
    <property type="match status" value="1"/>
</dbReference>
<feature type="non-terminal residue" evidence="7">
    <location>
        <position position="1"/>
    </location>
</feature>
<dbReference type="PANTHER" id="PTHR46383">
    <property type="entry name" value="ASPARTATE AMINOTRANSFERASE"/>
    <property type="match status" value="1"/>
</dbReference>
<accession>X0WVW9</accession>
<feature type="non-terminal residue" evidence="7">
    <location>
        <position position="254"/>
    </location>
</feature>
<evidence type="ECO:0000256" key="5">
    <source>
        <dbReference type="ARBA" id="ARBA00022898"/>
    </source>
</evidence>
<dbReference type="InterPro" id="IPR015421">
    <property type="entry name" value="PyrdxlP-dep_Trfase_major"/>
</dbReference>
<reference evidence="7" key="1">
    <citation type="journal article" date="2014" name="Front. Microbiol.">
        <title>High frequency of phylogenetically diverse reductive dehalogenase-homologous genes in deep subseafloor sedimentary metagenomes.</title>
        <authorList>
            <person name="Kawai M."/>
            <person name="Futagami T."/>
            <person name="Toyoda A."/>
            <person name="Takaki Y."/>
            <person name="Nishi S."/>
            <person name="Hori S."/>
            <person name="Arai W."/>
            <person name="Tsubouchi T."/>
            <person name="Morono Y."/>
            <person name="Uchiyama I."/>
            <person name="Ito T."/>
            <person name="Fujiyama A."/>
            <person name="Inagaki F."/>
            <person name="Takami H."/>
        </authorList>
    </citation>
    <scope>NUCLEOTIDE SEQUENCE</scope>
    <source>
        <strain evidence="7">Expedition CK06-06</strain>
    </source>
</reference>
<dbReference type="SUPFAM" id="SSF53383">
    <property type="entry name" value="PLP-dependent transferases"/>
    <property type="match status" value="1"/>
</dbReference>
<keyword evidence="3" id="KW-0032">Aminotransferase</keyword>
<keyword evidence="4" id="KW-0808">Transferase</keyword>
<feature type="domain" description="Aminotransferase class I/classII large" evidence="6">
    <location>
        <begin position="3"/>
        <end position="244"/>
    </location>
</feature>